<sequence>MPAYLFENSLMLRGDVKEYLEIGAVRYFLKQSEDLVLFYTYNLKYVIEELDGQGGFQHLKVLSIMCDDNIEYLMNGMNWTPRGQPAFPILKSATFKNVHKLKFVCCGKLLDKRSFMNLRSIAINNCDELKYVFSLSVAQNLDKFPKINVFELHFLPKLRGFYTGNQRDSTYEILKPNEESVNKVKETRNDNQVAGSTSSRSKVAQVGASCTALFPSNCISWLTNLEELVVFDSSSIEKHESKDSLTSENGSEELVVNVVFDLEGHDSAFSQLQTFIYVELNICGRTFNLDSKVFKMLLVNLQHVHIYACENMETIVQAAASTEDNIHEEGKEIGGSGAMTLFPKLLINSFHLSDLPSLERFCPDAYSFAWSLLTRNMRCREESGGASSSTGSGCSPLVCFQSRPSTRNFTQILPQVVNREVTPTNLQTSSASDNLEHLEVHSVRFIGSDIFGSGNPFYSSI</sequence>
<dbReference type="PANTHER" id="PTHR33463:SF203">
    <property type="entry name" value="AAA+ ATPASE DOMAIN-CONTAINING PROTEIN"/>
    <property type="match status" value="1"/>
</dbReference>
<proteinExistence type="predicted"/>
<evidence type="ECO:0000313" key="3">
    <source>
        <dbReference type="EMBL" id="CAB4268204.1"/>
    </source>
</evidence>
<dbReference type="EMBL" id="CAEKDK010000002">
    <property type="protein sequence ID" value="CAB4268204.1"/>
    <property type="molecule type" value="Genomic_DNA"/>
</dbReference>
<dbReference type="PANTHER" id="PTHR33463">
    <property type="entry name" value="NB-ARC DOMAIN-CONTAINING PROTEIN-RELATED"/>
    <property type="match status" value="1"/>
</dbReference>
<dbReference type="AlphaFoldDB" id="A0A6J5TY45"/>
<reference evidence="3 4" key="1">
    <citation type="submission" date="2020-05" db="EMBL/GenBank/DDBJ databases">
        <authorList>
            <person name="Campoy J."/>
            <person name="Schneeberger K."/>
            <person name="Spophaly S."/>
        </authorList>
    </citation>
    <scope>NUCLEOTIDE SEQUENCE [LARGE SCALE GENOMIC DNA]</scope>
    <source>
        <strain evidence="3">PruArmRojPasFocal</strain>
    </source>
</reference>
<organism evidence="3 4">
    <name type="scientific">Prunus armeniaca</name>
    <name type="common">Apricot</name>
    <name type="synonym">Armeniaca vulgaris</name>
    <dbReference type="NCBI Taxonomy" id="36596"/>
    <lineage>
        <taxon>Eukaryota</taxon>
        <taxon>Viridiplantae</taxon>
        <taxon>Streptophyta</taxon>
        <taxon>Embryophyta</taxon>
        <taxon>Tracheophyta</taxon>
        <taxon>Spermatophyta</taxon>
        <taxon>Magnoliopsida</taxon>
        <taxon>eudicotyledons</taxon>
        <taxon>Gunneridae</taxon>
        <taxon>Pentapetalae</taxon>
        <taxon>rosids</taxon>
        <taxon>fabids</taxon>
        <taxon>Rosales</taxon>
        <taxon>Rosaceae</taxon>
        <taxon>Amygdaloideae</taxon>
        <taxon>Amygdaleae</taxon>
        <taxon>Prunus</taxon>
    </lineage>
</organism>
<dbReference type="InterPro" id="IPR050905">
    <property type="entry name" value="Plant_NBS-LRR"/>
</dbReference>
<evidence type="ECO:0000313" key="4">
    <source>
        <dbReference type="Proteomes" id="UP000507222"/>
    </source>
</evidence>
<evidence type="ECO:0000256" key="1">
    <source>
        <dbReference type="ARBA" id="ARBA00022821"/>
    </source>
</evidence>
<dbReference type="Pfam" id="PF23247">
    <property type="entry name" value="LRR_RPS2"/>
    <property type="match status" value="1"/>
</dbReference>
<name>A0A6J5TY45_PRUAR</name>
<protein>
    <recommendedName>
        <fullName evidence="2">Disease resistance protein At4g27190-like leucine-rich repeats domain-containing protein</fullName>
    </recommendedName>
</protein>
<accession>A0A6J5TY45</accession>
<feature type="domain" description="Disease resistance protein At4g27190-like leucine-rich repeats" evidence="2">
    <location>
        <begin position="85"/>
        <end position="149"/>
    </location>
</feature>
<dbReference type="Proteomes" id="UP000507222">
    <property type="component" value="Unassembled WGS sequence"/>
</dbReference>
<keyword evidence="1" id="KW-0611">Plant defense</keyword>
<evidence type="ECO:0000259" key="2">
    <source>
        <dbReference type="Pfam" id="PF23247"/>
    </source>
</evidence>
<dbReference type="InterPro" id="IPR057135">
    <property type="entry name" value="At4g27190-like_LRR"/>
</dbReference>
<gene>
    <name evidence="3" type="ORF">CURHAP_LOCUS11344</name>
</gene>